<dbReference type="EMBL" id="BTRK01000005">
    <property type="protein sequence ID" value="GMR51243.1"/>
    <property type="molecule type" value="Genomic_DNA"/>
</dbReference>
<evidence type="ECO:0000313" key="2">
    <source>
        <dbReference type="Proteomes" id="UP001328107"/>
    </source>
</evidence>
<evidence type="ECO:0008006" key="3">
    <source>
        <dbReference type="Google" id="ProtNLM"/>
    </source>
</evidence>
<accession>A0AAN5CUR6</accession>
<sequence>MSLLEQLPKELLWEIIGRAPAAVFNLRLVSRVIHNAVDEYVIQHSSITCVNEIVLRSHESGYSSRACIVISNFFMLAMKLRDEHSIAYYPRRRSDVAVELMR</sequence>
<comment type="caution">
    <text evidence="1">The sequence shown here is derived from an EMBL/GenBank/DDBJ whole genome shotgun (WGS) entry which is preliminary data.</text>
</comment>
<evidence type="ECO:0000313" key="1">
    <source>
        <dbReference type="EMBL" id="GMR51243.1"/>
    </source>
</evidence>
<name>A0AAN5CUR6_9BILA</name>
<dbReference type="Proteomes" id="UP001328107">
    <property type="component" value="Unassembled WGS sequence"/>
</dbReference>
<organism evidence="1 2">
    <name type="scientific">Pristionchus mayeri</name>
    <dbReference type="NCBI Taxonomy" id="1317129"/>
    <lineage>
        <taxon>Eukaryota</taxon>
        <taxon>Metazoa</taxon>
        <taxon>Ecdysozoa</taxon>
        <taxon>Nematoda</taxon>
        <taxon>Chromadorea</taxon>
        <taxon>Rhabditida</taxon>
        <taxon>Rhabditina</taxon>
        <taxon>Diplogasteromorpha</taxon>
        <taxon>Diplogasteroidea</taxon>
        <taxon>Neodiplogasteridae</taxon>
        <taxon>Pristionchus</taxon>
    </lineage>
</organism>
<gene>
    <name evidence="1" type="ORF">PMAYCL1PPCAC_21438</name>
</gene>
<dbReference type="AlphaFoldDB" id="A0AAN5CUR6"/>
<proteinExistence type="predicted"/>
<reference evidence="2" key="1">
    <citation type="submission" date="2022-10" db="EMBL/GenBank/DDBJ databases">
        <title>Genome assembly of Pristionchus species.</title>
        <authorList>
            <person name="Yoshida K."/>
            <person name="Sommer R.J."/>
        </authorList>
    </citation>
    <scope>NUCLEOTIDE SEQUENCE [LARGE SCALE GENOMIC DNA]</scope>
    <source>
        <strain evidence="2">RS5460</strain>
    </source>
</reference>
<keyword evidence="2" id="KW-1185">Reference proteome</keyword>
<protein>
    <recommendedName>
        <fullName evidence="3">F-box domain-containing protein</fullName>
    </recommendedName>
</protein>